<reference evidence="1" key="1">
    <citation type="submission" date="2025-08" db="UniProtKB">
        <authorList>
            <consortium name="Ensembl"/>
        </authorList>
    </citation>
    <scope>IDENTIFICATION</scope>
</reference>
<dbReference type="Ensembl" id="ENSAPOT00000010382.1">
    <property type="protein sequence ID" value="ENSAPOP00000004240.1"/>
    <property type="gene ID" value="ENSAPOG00000005842.1"/>
</dbReference>
<dbReference type="AlphaFoldDB" id="A0A3Q1FAP6"/>
<proteinExistence type="predicted"/>
<dbReference type="GeneTree" id="ENSGT00940000160436"/>
<evidence type="ECO:0000313" key="1">
    <source>
        <dbReference type="Ensembl" id="ENSAPOP00000004240.1"/>
    </source>
</evidence>
<evidence type="ECO:0008006" key="3">
    <source>
        <dbReference type="Google" id="ProtNLM"/>
    </source>
</evidence>
<protein>
    <recommendedName>
        <fullName evidence="3">BED-type domain-containing protein</fullName>
    </recommendedName>
</protein>
<sequence>MSKTLPTEFPQTRRTSGFPLYLANCIPVVLRDTLITLTKPFFLNIQRFLQFSLREIVVNLDGFSVTLRVTTSLSPSVKRNMSSISILDIFTCIINNEIQHLQCVVCTEVLVQESLQSAKMLRHLKTKHPSLAPKPTDFFLPKRESSQKALYKGAYLITQGKKPCTIGETLIKPVVIAMCWTMHGDKQVQEMEAMLLSDGTMSRQITDITHDIKCQLIDRVKKGMYTLQLEESLDVSNSINLLVFVRYNFDGKFNEDMLLCTPLECIGVCTDSAAALLWKKNELKGTVLKVVQHVNFIHCIIHRGALAKSVFEVKMVNFVKSRPLNTRLLTTFCSELGSEHQVLNRLIMSLNDKIRCFNRKWIVGLQKLK</sequence>
<reference evidence="1" key="2">
    <citation type="submission" date="2025-09" db="UniProtKB">
        <authorList>
            <consortium name="Ensembl"/>
        </authorList>
    </citation>
    <scope>IDENTIFICATION</scope>
</reference>
<dbReference type="PANTHER" id="PTHR45913">
    <property type="entry name" value="EPM2A-INTERACTING PROTEIN 1"/>
    <property type="match status" value="1"/>
</dbReference>
<accession>A0A3Q1FAP6</accession>
<evidence type="ECO:0000313" key="2">
    <source>
        <dbReference type="Proteomes" id="UP000257200"/>
    </source>
</evidence>
<dbReference type="Proteomes" id="UP000257200">
    <property type="component" value="Unplaced"/>
</dbReference>
<keyword evidence="2" id="KW-1185">Reference proteome</keyword>
<organism evidence="1 2">
    <name type="scientific">Acanthochromis polyacanthus</name>
    <name type="common">spiny chromis</name>
    <dbReference type="NCBI Taxonomy" id="80966"/>
    <lineage>
        <taxon>Eukaryota</taxon>
        <taxon>Metazoa</taxon>
        <taxon>Chordata</taxon>
        <taxon>Craniata</taxon>
        <taxon>Vertebrata</taxon>
        <taxon>Euteleostomi</taxon>
        <taxon>Actinopterygii</taxon>
        <taxon>Neopterygii</taxon>
        <taxon>Teleostei</taxon>
        <taxon>Neoteleostei</taxon>
        <taxon>Acanthomorphata</taxon>
        <taxon>Ovalentaria</taxon>
        <taxon>Pomacentridae</taxon>
        <taxon>Acanthochromis</taxon>
    </lineage>
</organism>
<dbReference type="PANTHER" id="PTHR45913:SF19">
    <property type="entry name" value="LOW QUALITY PROTEIN: ZINC FINGER BED DOMAIN-CONTAINING PROTEIN 5-LIKE"/>
    <property type="match status" value="1"/>
</dbReference>
<dbReference type="InParanoid" id="A0A3Q1FAP6"/>
<name>A0A3Q1FAP6_9TELE</name>